<dbReference type="AlphaFoldDB" id="A0ABD3CK16"/>
<gene>
    <name evidence="1" type="ORF">CASFOL_027998</name>
</gene>
<name>A0ABD3CK16_9LAMI</name>
<evidence type="ECO:0000313" key="1">
    <source>
        <dbReference type="EMBL" id="KAL3628952.1"/>
    </source>
</evidence>
<proteinExistence type="predicted"/>
<accession>A0ABD3CK16</accession>
<dbReference type="EMBL" id="JAVIJP010000036">
    <property type="protein sequence ID" value="KAL3628952.1"/>
    <property type="molecule type" value="Genomic_DNA"/>
</dbReference>
<protein>
    <submittedName>
        <fullName evidence="1">Uncharacterized protein</fullName>
    </submittedName>
</protein>
<reference evidence="2" key="1">
    <citation type="journal article" date="2024" name="IScience">
        <title>Strigolactones Initiate the Formation of Haustorium-like Structures in Castilleja.</title>
        <authorList>
            <person name="Buerger M."/>
            <person name="Peterson D."/>
            <person name="Chory J."/>
        </authorList>
    </citation>
    <scope>NUCLEOTIDE SEQUENCE [LARGE SCALE GENOMIC DNA]</scope>
</reference>
<sequence>MELAFFHSLQAAPKMATGGEVSGRRRGDCGGGRRRGLLAQSHGGVELSWLSPSYHLHIYFCKGRKLSRSVFILSALKTVDSDSNTEITYIDNEVPIFVKKLIVGGAAGCFAKTAVAVLKRIKILLQDRTMFFDGDDGGVCPGCSGFWQRNNDDDSWRLEQSRSATEKGFLEQRQYMVRFI</sequence>
<dbReference type="InterPro" id="IPR002067">
    <property type="entry name" value="MCP"/>
</dbReference>
<dbReference type="Proteomes" id="UP001632038">
    <property type="component" value="Unassembled WGS sequence"/>
</dbReference>
<dbReference type="PRINTS" id="PR00926">
    <property type="entry name" value="MITOCARRIER"/>
</dbReference>
<organism evidence="1 2">
    <name type="scientific">Castilleja foliolosa</name>
    <dbReference type="NCBI Taxonomy" id="1961234"/>
    <lineage>
        <taxon>Eukaryota</taxon>
        <taxon>Viridiplantae</taxon>
        <taxon>Streptophyta</taxon>
        <taxon>Embryophyta</taxon>
        <taxon>Tracheophyta</taxon>
        <taxon>Spermatophyta</taxon>
        <taxon>Magnoliopsida</taxon>
        <taxon>eudicotyledons</taxon>
        <taxon>Gunneridae</taxon>
        <taxon>Pentapetalae</taxon>
        <taxon>asterids</taxon>
        <taxon>lamiids</taxon>
        <taxon>Lamiales</taxon>
        <taxon>Orobanchaceae</taxon>
        <taxon>Pedicularideae</taxon>
        <taxon>Castillejinae</taxon>
        <taxon>Castilleja</taxon>
    </lineage>
</organism>
<comment type="caution">
    <text evidence="1">The sequence shown here is derived from an EMBL/GenBank/DDBJ whole genome shotgun (WGS) entry which is preliminary data.</text>
</comment>
<evidence type="ECO:0000313" key="2">
    <source>
        <dbReference type="Proteomes" id="UP001632038"/>
    </source>
</evidence>
<keyword evidence="2" id="KW-1185">Reference proteome</keyword>